<evidence type="ECO:0000313" key="2">
    <source>
        <dbReference type="EMBL" id="TWF76191.1"/>
    </source>
</evidence>
<reference evidence="2 3" key="1">
    <citation type="submission" date="2019-06" db="EMBL/GenBank/DDBJ databases">
        <title>Sequencing the genomes of 1000 actinobacteria strains.</title>
        <authorList>
            <person name="Klenk H.-P."/>
        </authorList>
    </citation>
    <scope>NUCLEOTIDE SEQUENCE [LARGE SCALE GENOMIC DNA]</scope>
    <source>
        <strain evidence="2 3">DSM 45671</strain>
    </source>
</reference>
<dbReference type="EMBL" id="VIWU01000001">
    <property type="protein sequence ID" value="TWF76191.1"/>
    <property type="molecule type" value="Genomic_DNA"/>
</dbReference>
<sequence length="302" mass="30698">MIIVTGANGALGRSVVERLLDRVPGHEIGVCVRDPHAARPLADRGVRVRRGDFTDPGSLAHAFEGADRVLVVSVDTTGPTAVGMHRAAIHAARDAGAARIVYTGHMGARPGSPFAPMPDHAAAEEDLRSSGVPFTSLRNGFYASSALMLVQSALAAGELAVPDDGPVAWTAHADLAEAAAIALTDEAPAGAVLDGPTPPLTASEALDTAEVAALASDVTGRTIRRVVVPPDDYRAGLIAHGAPEHVADILVGMFAAAAKGDFATVDPTLAGLLGRAPRTLRATLATALGRGPGPVGVQSRTA</sequence>
<dbReference type="PANTHER" id="PTHR47129:SF1">
    <property type="entry name" value="NMRA-LIKE DOMAIN-CONTAINING PROTEIN"/>
    <property type="match status" value="1"/>
</dbReference>
<dbReference type="Pfam" id="PF13460">
    <property type="entry name" value="NAD_binding_10"/>
    <property type="match status" value="1"/>
</dbReference>
<keyword evidence="3" id="KW-1185">Reference proteome</keyword>
<dbReference type="OrthoDB" id="5510591at2"/>
<dbReference type="Gene3D" id="3.90.25.10">
    <property type="entry name" value="UDP-galactose 4-epimerase, domain 1"/>
    <property type="match status" value="1"/>
</dbReference>
<dbReference type="InterPro" id="IPR036291">
    <property type="entry name" value="NAD(P)-bd_dom_sf"/>
</dbReference>
<dbReference type="Proteomes" id="UP000321261">
    <property type="component" value="Unassembled WGS sequence"/>
</dbReference>
<dbReference type="Gene3D" id="3.40.50.720">
    <property type="entry name" value="NAD(P)-binding Rossmann-like Domain"/>
    <property type="match status" value="1"/>
</dbReference>
<dbReference type="InterPro" id="IPR052718">
    <property type="entry name" value="NmrA-type_oxidoreductase"/>
</dbReference>
<accession>A0A561SMU9</accession>
<proteinExistence type="predicted"/>
<dbReference type="InterPro" id="IPR016040">
    <property type="entry name" value="NAD(P)-bd_dom"/>
</dbReference>
<dbReference type="SUPFAM" id="SSF51735">
    <property type="entry name" value="NAD(P)-binding Rossmann-fold domains"/>
    <property type="match status" value="1"/>
</dbReference>
<protein>
    <submittedName>
        <fullName evidence="2">Uncharacterized protein YbjT (DUF2867 family)</fullName>
    </submittedName>
</protein>
<comment type="caution">
    <text evidence="2">The sequence shown here is derived from an EMBL/GenBank/DDBJ whole genome shotgun (WGS) entry which is preliminary data.</text>
</comment>
<feature type="domain" description="NAD(P)-binding" evidence="1">
    <location>
        <begin position="6"/>
        <end position="144"/>
    </location>
</feature>
<dbReference type="RefSeq" id="WP_147255274.1">
    <property type="nucleotide sequence ID" value="NZ_VIWU01000001.1"/>
</dbReference>
<dbReference type="AlphaFoldDB" id="A0A561SMU9"/>
<evidence type="ECO:0000259" key="1">
    <source>
        <dbReference type="Pfam" id="PF13460"/>
    </source>
</evidence>
<gene>
    <name evidence="2" type="ORF">FHX44_112079</name>
</gene>
<organism evidence="2 3">
    <name type="scientific">Pseudonocardia hierapolitana</name>
    <dbReference type="NCBI Taxonomy" id="1128676"/>
    <lineage>
        <taxon>Bacteria</taxon>
        <taxon>Bacillati</taxon>
        <taxon>Actinomycetota</taxon>
        <taxon>Actinomycetes</taxon>
        <taxon>Pseudonocardiales</taxon>
        <taxon>Pseudonocardiaceae</taxon>
        <taxon>Pseudonocardia</taxon>
    </lineage>
</organism>
<dbReference type="PANTHER" id="PTHR47129">
    <property type="entry name" value="QUINONE OXIDOREDUCTASE 2"/>
    <property type="match status" value="1"/>
</dbReference>
<name>A0A561SMU9_9PSEU</name>
<evidence type="ECO:0000313" key="3">
    <source>
        <dbReference type="Proteomes" id="UP000321261"/>
    </source>
</evidence>